<comment type="similarity">
    <text evidence="2">Belongs to the purine-cytosine permease (2.A.39) family.</text>
</comment>
<reference evidence="8" key="1">
    <citation type="journal article" date="2019" name="Int. J. Syst. Evol. Microbiol.">
        <title>The Global Catalogue of Microorganisms (GCM) 10K type strain sequencing project: providing services to taxonomists for standard genome sequencing and annotation.</title>
        <authorList>
            <consortium name="The Broad Institute Genomics Platform"/>
            <consortium name="The Broad Institute Genome Sequencing Center for Infectious Disease"/>
            <person name="Wu L."/>
            <person name="Ma J."/>
        </authorList>
    </citation>
    <scope>NUCLEOTIDE SEQUENCE [LARGE SCALE GENOMIC DNA]</scope>
    <source>
        <strain evidence="8">CGMCC 1.12286</strain>
    </source>
</reference>
<dbReference type="Pfam" id="PF02133">
    <property type="entry name" value="Transp_cyt_pur"/>
    <property type="match status" value="1"/>
</dbReference>
<evidence type="ECO:0000256" key="6">
    <source>
        <dbReference type="SAM" id="Phobius"/>
    </source>
</evidence>
<evidence type="ECO:0000313" key="7">
    <source>
        <dbReference type="EMBL" id="MFD1674383.1"/>
    </source>
</evidence>
<evidence type="ECO:0000256" key="5">
    <source>
        <dbReference type="ARBA" id="ARBA00023136"/>
    </source>
</evidence>
<feature type="transmembrane region" description="Helical" evidence="6">
    <location>
        <begin position="307"/>
        <end position="325"/>
    </location>
</feature>
<feature type="transmembrane region" description="Helical" evidence="6">
    <location>
        <begin position="228"/>
        <end position="249"/>
    </location>
</feature>
<gene>
    <name evidence="7" type="ORF">ACFSB2_06650</name>
</gene>
<dbReference type="PANTHER" id="PTHR30569:SF0">
    <property type="entry name" value="CYTOSINE PERMEASE"/>
    <property type="match status" value="1"/>
</dbReference>
<feature type="transmembrane region" description="Helical" evidence="6">
    <location>
        <begin position="28"/>
        <end position="48"/>
    </location>
</feature>
<dbReference type="InterPro" id="IPR030191">
    <property type="entry name" value="CodB"/>
</dbReference>
<protein>
    <submittedName>
        <fullName evidence="7">Cytosine permease</fullName>
    </submittedName>
</protein>
<dbReference type="PANTHER" id="PTHR30569">
    <property type="entry name" value="CYTOSINE TRANSPORTER CODB"/>
    <property type="match status" value="1"/>
</dbReference>
<feature type="transmembrane region" description="Helical" evidence="6">
    <location>
        <begin position="392"/>
        <end position="408"/>
    </location>
</feature>
<comment type="caution">
    <text evidence="7">The sequence shown here is derived from an EMBL/GenBank/DDBJ whole genome shotgun (WGS) entry which is preliminary data.</text>
</comment>
<name>A0ABW4JEH9_9BACL</name>
<evidence type="ECO:0000256" key="1">
    <source>
        <dbReference type="ARBA" id="ARBA00004141"/>
    </source>
</evidence>
<feature type="transmembrane region" description="Helical" evidence="6">
    <location>
        <begin position="54"/>
        <end position="76"/>
    </location>
</feature>
<dbReference type="RefSeq" id="WP_377942254.1">
    <property type="nucleotide sequence ID" value="NZ_JBHUCX010000020.1"/>
</dbReference>
<feature type="transmembrane region" description="Helical" evidence="6">
    <location>
        <begin position="152"/>
        <end position="173"/>
    </location>
</feature>
<feature type="transmembrane region" description="Helical" evidence="6">
    <location>
        <begin position="369"/>
        <end position="386"/>
    </location>
</feature>
<proteinExistence type="inferred from homology"/>
<dbReference type="Gene3D" id="1.10.4160.10">
    <property type="entry name" value="Hydantoin permease"/>
    <property type="match status" value="1"/>
</dbReference>
<evidence type="ECO:0000313" key="8">
    <source>
        <dbReference type="Proteomes" id="UP001597079"/>
    </source>
</evidence>
<accession>A0ABW4JEH9</accession>
<keyword evidence="5 6" id="KW-0472">Membrane</keyword>
<evidence type="ECO:0000256" key="4">
    <source>
        <dbReference type="ARBA" id="ARBA00022989"/>
    </source>
</evidence>
<feature type="transmembrane region" description="Helical" evidence="6">
    <location>
        <begin position="331"/>
        <end position="348"/>
    </location>
</feature>
<keyword evidence="8" id="KW-1185">Reference proteome</keyword>
<evidence type="ECO:0000256" key="2">
    <source>
        <dbReference type="ARBA" id="ARBA00008974"/>
    </source>
</evidence>
<dbReference type="EMBL" id="JBHUCX010000020">
    <property type="protein sequence ID" value="MFD1674383.1"/>
    <property type="molecule type" value="Genomic_DNA"/>
</dbReference>
<keyword evidence="3 6" id="KW-0812">Transmembrane</keyword>
<sequence>MTQKNVTLEYERAPVPLTERKSLMSITWIWVGFPMIITGAITGGTLVQDMGFASALWAMIIGNLMLFAYVGLLSALGAKSGMNFSMLSALTFGRKGYVVASGLLSTIVIGWFAVQTGLTGSSMIGAFHVNLTLMTLIAGVLYLLITLLGIRALAVIGMVSAPLFLILGIFAVIDALTHGAHTTVIHSPKTHSMALGVAITSVFALFADSGTMTADFTRWAKNRGHSTIATFFAFPIANLVAMLVGAILAATTTNGTGDVFGYLAAKGGWFAVLAVLFLFLNLGTVCTHCLYNGAVGWSHIVGGKMRILATILGIIGVIAAVLGIWNFFEDWLNVLGILVPPIGTILIVDQFMVRSRSVHAVRNFRAKPFVAWAIGSALALVANFALPNLSNALIGIVASGLAYLLISLPEWQANRQTGLPDIKPTSDVVN</sequence>
<feature type="transmembrane region" description="Helical" evidence="6">
    <location>
        <begin position="97"/>
        <end position="114"/>
    </location>
</feature>
<dbReference type="CDD" id="cd11484">
    <property type="entry name" value="SLC-NCS1sbd_CobB-like"/>
    <property type="match status" value="1"/>
</dbReference>
<dbReference type="InterPro" id="IPR001248">
    <property type="entry name" value="Pur-cyt_permease"/>
</dbReference>
<dbReference type="Proteomes" id="UP001597079">
    <property type="component" value="Unassembled WGS sequence"/>
</dbReference>
<comment type="subcellular location">
    <subcellularLocation>
        <location evidence="1">Membrane</location>
        <topology evidence="1">Multi-pass membrane protein</topology>
    </subcellularLocation>
</comment>
<feature type="transmembrane region" description="Helical" evidence="6">
    <location>
        <begin position="126"/>
        <end position="145"/>
    </location>
</feature>
<evidence type="ECO:0000256" key="3">
    <source>
        <dbReference type="ARBA" id="ARBA00022692"/>
    </source>
</evidence>
<feature type="transmembrane region" description="Helical" evidence="6">
    <location>
        <begin position="193"/>
        <end position="216"/>
    </location>
</feature>
<keyword evidence="4 6" id="KW-1133">Transmembrane helix</keyword>
<organism evidence="7 8">
    <name type="scientific">Alicyclobacillus fodiniaquatilis</name>
    <dbReference type="NCBI Taxonomy" id="1661150"/>
    <lineage>
        <taxon>Bacteria</taxon>
        <taxon>Bacillati</taxon>
        <taxon>Bacillota</taxon>
        <taxon>Bacilli</taxon>
        <taxon>Bacillales</taxon>
        <taxon>Alicyclobacillaceae</taxon>
        <taxon>Alicyclobacillus</taxon>
    </lineage>
</organism>
<feature type="transmembrane region" description="Helical" evidence="6">
    <location>
        <begin position="269"/>
        <end position="295"/>
    </location>
</feature>